<organism evidence="1">
    <name type="scientific">Arundo donax</name>
    <name type="common">Giant reed</name>
    <name type="synonym">Donax arundinaceus</name>
    <dbReference type="NCBI Taxonomy" id="35708"/>
    <lineage>
        <taxon>Eukaryota</taxon>
        <taxon>Viridiplantae</taxon>
        <taxon>Streptophyta</taxon>
        <taxon>Embryophyta</taxon>
        <taxon>Tracheophyta</taxon>
        <taxon>Spermatophyta</taxon>
        <taxon>Magnoliopsida</taxon>
        <taxon>Liliopsida</taxon>
        <taxon>Poales</taxon>
        <taxon>Poaceae</taxon>
        <taxon>PACMAD clade</taxon>
        <taxon>Arundinoideae</taxon>
        <taxon>Arundineae</taxon>
        <taxon>Arundo</taxon>
    </lineage>
</organism>
<protein>
    <submittedName>
        <fullName evidence="1">Uncharacterized protein</fullName>
    </submittedName>
</protein>
<reference evidence="1" key="2">
    <citation type="journal article" date="2015" name="Data Brief">
        <title>Shoot transcriptome of the giant reed, Arundo donax.</title>
        <authorList>
            <person name="Barrero R.A."/>
            <person name="Guerrero F.D."/>
            <person name="Moolhuijzen P."/>
            <person name="Goolsby J.A."/>
            <person name="Tidwell J."/>
            <person name="Bellgard S.E."/>
            <person name="Bellgard M.I."/>
        </authorList>
    </citation>
    <scope>NUCLEOTIDE SEQUENCE</scope>
    <source>
        <tissue evidence="1">Shoot tissue taken approximately 20 cm above the soil surface</tissue>
    </source>
</reference>
<dbReference type="AlphaFoldDB" id="A0A0A8YWG7"/>
<proteinExistence type="predicted"/>
<evidence type="ECO:0000313" key="1">
    <source>
        <dbReference type="EMBL" id="JAD30926.1"/>
    </source>
</evidence>
<name>A0A0A8YWG7_ARUDO</name>
<dbReference type="EMBL" id="GBRH01266969">
    <property type="protein sequence ID" value="JAD30926.1"/>
    <property type="molecule type" value="Transcribed_RNA"/>
</dbReference>
<accession>A0A0A8YWG7</accession>
<reference evidence="1" key="1">
    <citation type="submission" date="2014-09" db="EMBL/GenBank/DDBJ databases">
        <authorList>
            <person name="Magalhaes I.L.F."/>
            <person name="Oliveira U."/>
            <person name="Santos F.R."/>
            <person name="Vidigal T.H.D.A."/>
            <person name="Brescovit A.D."/>
            <person name="Santos A.J."/>
        </authorList>
    </citation>
    <scope>NUCLEOTIDE SEQUENCE</scope>
    <source>
        <tissue evidence="1">Shoot tissue taken approximately 20 cm above the soil surface</tissue>
    </source>
</reference>
<sequence length="41" mass="4586">MSNSTGTTMCVNNCTSLAMSPYHAYHKRPTSGKRKKEQILI</sequence>